<feature type="transmembrane region" description="Helical" evidence="6">
    <location>
        <begin position="44"/>
        <end position="69"/>
    </location>
</feature>
<dbReference type="PANTHER" id="PTHR30028">
    <property type="entry name" value="UPF0014 INNER MEMBRANE PROTEIN YBBM-RELATED"/>
    <property type="match status" value="1"/>
</dbReference>
<feature type="transmembrane region" description="Helical" evidence="6">
    <location>
        <begin position="214"/>
        <end position="236"/>
    </location>
</feature>
<name>A0ABT9Y0W0_9BACI</name>
<feature type="transmembrane region" description="Helical" evidence="6">
    <location>
        <begin position="117"/>
        <end position="137"/>
    </location>
</feature>
<dbReference type="EMBL" id="JAUSTW010000009">
    <property type="protein sequence ID" value="MDQ0201470.1"/>
    <property type="molecule type" value="Genomic_DNA"/>
</dbReference>
<dbReference type="Pfam" id="PF03649">
    <property type="entry name" value="UPF0014"/>
    <property type="match status" value="1"/>
</dbReference>
<accession>A0ABT9Y0W0</accession>
<evidence type="ECO:0000256" key="5">
    <source>
        <dbReference type="ARBA" id="ARBA00023136"/>
    </source>
</evidence>
<evidence type="ECO:0000313" key="7">
    <source>
        <dbReference type="EMBL" id="MDQ0201470.1"/>
    </source>
</evidence>
<evidence type="ECO:0000256" key="4">
    <source>
        <dbReference type="ARBA" id="ARBA00022989"/>
    </source>
</evidence>
<reference evidence="7 8" key="1">
    <citation type="submission" date="2023-07" db="EMBL/GenBank/DDBJ databases">
        <title>Genomic Encyclopedia of Type Strains, Phase IV (KMG-IV): sequencing the most valuable type-strain genomes for metagenomic binning, comparative biology and taxonomic classification.</title>
        <authorList>
            <person name="Goeker M."/>
        </authorList>
    </citation>
    <scope>NUCLEOTIDE SEQUENCE [LARGE SCALE GENOMIC DNA]</scope>
    <source>
        <strain evidence="7 8">DSM 27594</strain>
    </source>
</reference>
<organism evidence="7 8">
    <name type="scientific">Neobacillus ginsengisoli</name>
    <dbReference type="NCBI Taxonomy" id="904295"/>
    <lineage>
        <taxon>Bacteria</taxon>
        <taxon>Bacillati</taxon>
        <taxon>Bacillota</taxon>
        <taxon>Bacilli</taxon>
        <taxon>Bacillales</taxon>
        <taxon>Bacillaceae</taxon>
        <taxon>Neobacillus</taxon>
    </lineage>
</organism>
<dbReference type="RefSeq" id="WP_307412776.1">
    <property type="nucleotide sequence ID" value="NZ_JAUSTW010000009.1"/>
</dbReference>
<protein>
    <submittedName>
        <fullName evidence="7">ABC transport system permease protein</fullName>
    </submittedName>
</protein>
<keyword evidence="8" id="KW-1185">Reference proteome</keyword>
<keyword evidence="5 6" id="KW-0472">Membrane</keyword>
<evidence type="ECO:0000256" key="1">
    <source>
        <dbReference type="ARBA" id="ARBA00004141"/>
    </source>
</evidence>
<evidence type="ECO:0000256" key="6">
    <source>
        <dbReference type="SAM" id="Phobius"/>
    </source>
</evidence>
<comment type="subcellular location">
    <subcellularLocation>
        <location evidence="1">Membrane</location>
        <topology evidence="1">Multi-pass membrane protein</topology>
    </subcellularLocation>
</comment>
<evidence type="ECO:0000256" key="2">
    <source>
        <dbReference type="ARBA" id="ARBA00005268"/>
    </source>
</evidence>
<dbReference type="Proteomes" id="UP001224122">
    <property type="component" value="Unassembled WGS sequence"/>
</dbReference>
<gene>
    <name evidence="7" type="ORF">J2S10_004676</name>
</gene>
<comment type="caution">
    <text evidence="7">The sequence shown here is derived from an EMBL/GenBank/DDBJ whole genome shotgun (WGS) entry which is preliminary data.</text>
</comment>
<keyword evidence="3 6" id="KW-0812">Transmembrane</keyword>
<proteinExistence type="inferred from homology"/>
<dbReference type="PANTHER" id="PTHR30028:SF0">
    <property type="entry name" value="PROTEIN ALUMINUM SENSITIVE 3"/>
    <property type="match status" value="1"/>
</dbReference>
<dbReference type="InterPro" id="IPR005226">
    <property type="entry name" value="UPF0014_fam"/>
</dbReference>
<feature type="transmembrane region" description="Helical" evidence="6">
    <location>
        <begin position="90"/>
        <end position="111"/>
    </location>
</feature>
<sequence>MSFLTLALALIFVLIPIILSKTLKLGLEKDTIIATVRSIFQLLIVGYILKFVFASDQFIFIILMLMLMIGAATQNARKKGGSIKGMTRKLVGTFVFVEVLTQAILIGFHITPPTAQYIIPISGMVVGNSMVLAILFLNRFTAEVEARQDETELILSLGGTPKQAIQTSLITSIKASTIPTIESQKTIGLVQLPGMMSGQIIAGANPVQAVQFQLLILFLLLTTAVVTSIMIGFLSYPTLFNKRMQMLKQERNKNFL</sequence>
<keyword evidence="4 6" id="KW-1133">Transmembrane helix</keyword>
<evidence type="ECO:0000313" key="8">
    <source>
        <dbReference type="Proteomes" id="UP001224122"/>
    </source>
</evidence>
<evidence type="ECO:0000256" key="3">
    <source>
        <dbReference type="ARBA" id="ARBA00022692"/>
    </source>
</evidence>
<comment type="similarity">
    <text evidence="2">Belongs to the UPF0014 family.</text>
</comment>